<feature type="compositionally biased region" description="Basic residues" evidence="1">
    <location>
        <begin position="51"/>
        <end position="60"/>
    </location>
</feature>
<evidence type="ECO:0000313" key="2">
    <source>
        <dbReference type="EMBL" id="OMH85343.1"/>
    </source>
</evidence>
<sequence>MDRGVNKTNEAAEQQESQQYRAEENVILKGGSDDTNQKTEINAENREYRSRREKKLRKRREASPESSSNSSTTDHSSSSESDRERKRRHKKKKEHKKQKKEEGKKRHRESRKKLEFGAHGVLFETDIYTKEQEFIAWLIDVKGLHFEELPQFETKKYFRTFIEDYNTCTLPHEKYYDIEKWTSKEAKKKKKVKKDVIPGDEMELLWLSDKKHLNKPSASAGSENTYSMSRMQLEELNRVQQERVKAEKLRKMGVRPKENMGIRYEKKYF</sequence>
<reference evidence="3" key="1">
    <citation type="submission" date="2017-01" db="EMBL/GenBank/DDBJ databases">
        <authorList>
            <person name="Wang Y."/>
            <person name="White M."/>
            <person name="Kvist S."/>
            <person name="Moncalvo J.-M."/>
        </authorList>
    </citation>
    <scope>NUCLEOTIDE SEQUENCE [LARGE SCALE GENOMIC DNA]</scope>
    <source>
        <strain evidence="3">COL-18-3</strain>
    </source>
</reference>
<feature type="compositionally biased region" description="Polar residues" evidence="1">
    <location>
        <begin position="1"/>
        <end position="20"/>
    </location>
</feature>
<dbReference type="PANTHER" id="PTHR34689:SF1">
    <property type="entry name" value="NUCLEIC ACID-BINDING PROTEIN"/>
    <property type="match status" value="1"/>
</dbReference>
<feature type="compositionally biased region" description="Basic and acidic residues" evidence="1">
    <location>
        <begin position="21"/>
        <end position="50"/>
    </location>
</feature>
<name>A0A1R1PWS9_ZANCU</name>
<evidence type="ECO:0000256" key="1">
    <source>
        <dbReference type="SAM" id="MobiDB-lite"/>
    </source>
</evidence>
<dbReference type="AlphaFoldDB" id="A0A1R1PWS9"/>
<dbReference type="Proteomes" id="UP000188320">
    <property type="component" value="Unassembled WGS sequence"/>
</dbReference>
<feature type="compositionally biased region" description="Low complexity" evidence="1">
    <location>
        <begin position="64"/>
        <end position="79"/>
    </location>
</feature>
<organism evidence="2 3">
    <name type="scientific">Zancudomyces culisetae</name>
    <name type="common">Gut fungus</name>
    <name type="synonym">Smittium culisetae</name>
    <dbReference type="NCBI Taxonomy" id="1213189"/>
    <lineage>
        <taxon>Eukaryota</taxon>
        <taxon>Fungi</taxon>
        <taxon>Fungi incertae sedis</taxon>
        <taxon>Zoopagomycota</taxon>
        <taxon>Kickxellomycotina</taxon>
        <taxon>Harpellomycetes</taxon>
        <taxon>Harpellales</taxon>
        <taxon>Legeriomycetaceae</taxon>
        <taxon>Zancudomyces</taxon>
    </lineage>
</organism>
<proteinExistence type="predicted"/>
<dbReference type="EMBL" id="LSSK01000093">
    <property type="protein sequence ID" value="OMH85343.1"/>
    <property type="molecule type" value="Genomic_DNA"/>
</dbReference>
<protein>
    <submittedName>
        <fullName evidence="2">Uncharacterized protein</fullName>
    </submittedName>
</protein>
<dbReference type="OrthoDB" id="2538345at2759"/>
<dbReference type="PANTHER" id="PTHR34689">
    <property type="entry name" value="NUCLEIC ACID-BINDING PROTEIN"/>
    <property type="match status" value="1"/>
</dbReference>
<gene>
    <name evidence="2" type="ORF">AX774_g1098</name>
</gene>
<evidence type="ECO:0000313" key="3">
    <source>
        <dbReference type="Proteomes" id="UP000188320"/>
    </source>
</evidence>
<feature type="compositionally biased region" description="Basic residues" evidence="1">
    <location>
        <begin position="85"/>
        <end position="98"/>
    </location>
</feature>
<keyword evidence="3" id="KW-1185">Reference proteome</keyword>
<comment type="caution">
    <text evidence="2">The sequence shown here is derived from an EMBL/GenBank/DDBJ whole genome shotgun (WGS) entry which is preliminary data.</text>
</comment>
<feature type="region of interest" description="Disordered" evidence="1">
    <location>
        <begin position="1"/>
        <end position="111"/>
    </location>
</feature>
<accession>A0A1R1PWS9</accession>